<evidence type="ECO:0000313" key="3">
    <source>
        <dbReference type="Proteomes" id="UP000193986"/>
    </source>
</evidence>
<feature type="compositionally biased region" description="Basic residues" evidence="1">
    <location>
        <begin position="281"/>
        <end position="290"/>
    </location>
</feature>
<organism evidence="2 3">
    <name type="scientific">Naematelia encephala</name>
    <dbReference type="NCBI Taxonomy" id="71784"/>
    <lineage>
        <taxon>Eukaryota</taxon>
        <taxon>Fungi</taxon>
        <taxon>Dikarya</taxon>
        <taxon>Basidiomycota</taxon>
        <taxon>Agaricomycotina</taxon>
        <taxon>Tremellomycetes</taxon>
        <taxon>Tremellales</taxon>
        <taxon>Naemateliaceae</taxon>
        <taxon>Naematelia</taxon>
    </lineage>
</organism>
<dbReference type="EMBL" id="MCFC01000036">
    <property type="protein sequence ID" value="ORY27762.1"/>
    <property type="molecule type" value="Genomic_DNA"/>
</dbReference>
<dbReference type="Proteomes" id="UP000193986">
    <property type="component" value="Unassembled WGS sequence"/>
</dbReference>
<gene>
    <name evidence="2" type="ORF">BCR39DRAFT_218619</name>
</gene>
<feature type="compositionally biased region" description="Polar residues" evidence="1">
    <location>
        <begin position="130"/>
        <end position="156"/>
    </location>
</feature>
<feature type="compositionally biased region" description="Basic and acidic residues" evidence="1">
    <location>
        <begin position="110"/>
        <end position="121"/>
    </location>
</feature>
<feature type="compositionally biased region" description="Basic and acidic residues" evidence="1">
    <location>
        <begin position="251"/>
        <end position="269"/>
    </location>
</feature>
<accession>A0A1Y2AYW8</accession>
<proteinExistence type="predicted"/>
<dbReference type="InParanoid" id="A0A1Y2AYW8"/>
<name>A0A1Y2AYW8_9TREE</name>
<dbReference type="AlphaFoldDB" id="A0A1Y2AYW8"/>
<protein>
    <submittedName>
        <fullName evidence="2">Uncharacterized protein</fullName>
    </submittedName>
</protein>
<comment type="caution">
    <text evidence="2">The sequence shown here is derived from an EMBL/GenBank/DDBJ whole genome shotgun (WGS) entry which is preliminary data.</text>
</comment>
<feature type="region of interest" description="Disordered" evidence="1">
    <location>
        <begin position="48"/>
        <end position="324"/>
    </location>
</feature>
<sequence>MEAFQTFGDGRELYSMDDDSSISHRVSRKSKQTRDIYTRRSINPFAAGRNTLDLSRRPEGVEEQAARITTKQIRPSRPAIERDAGPSQAGPSRRQVATSRMPLQSTTQAVDRDMMEDDWRKSGRQRSVARISNSPPKTPLTTSARRPARLSSTSHANPVEIFDSDEEDEQQHRLDGSPFKSGKQPPNHGPATRSSAFGTHAKKKDAGSSGSRSGRENQRSSRSPIKRSLGPGRALMLPPDPAVQDEEEEQIEQKSLDEDIENPDGHWQGDDGIYMVATRSSPKKQSRTQHQKPSDDWNGLDPKPARDRAVSTRGKDPVKCPSSMSCSILTPTAAKIQKF</sequence>
<evidence type="ECO:0000313" key="2">
    <source>
        <dbReference type="EMBL" id="ORY27762.1"/>
    </source>
</evidence>
<feature type="compositionally biased region" description="Polar residues" evidence="1">
    <location>
        <begin position="95"/>
        <end position="109"/>
    </location>
</feature>
<feature type="region of interest" description="Disordered" evidence="1">
    <location>
        <begin position="1"/>
        <end position="35"/>
    </location>
</feature>
<reference evidence="2 3" key="1">
    <citation type="submission" date="2016-07" db="EMBL/GenBank/DDBJ databases">
        <title>Pervasive Adenine N6-methylation of Active Genes in Fungi.</title>
        <authorList>
            <consortium name="DOE Joint Genome Institute"/>
            <person name="Mondo S.J."/>
            <person name="Dannebaum R.O."/>
            <person name="Kuo R.C."/>
            <person name="Labutti K."/>
            <person name="Haridas S."/>
            <person name="Kuo A."/>
            <person name="Salamov A."/>
            <person name="Ahrendt S.R."/>
            <person name="Lipzen A."/>
            <person name="Sullivan W."/>
            <person name="Andreopoulos W.B."/>
            <person name="Clum A."/>
            <person name="Lindquist E."/>
            <person name="Daum C."/>
            <person name="Ramamoorthy G.K."/>
            <person name="Gryganskyi A."/>
            <person name="Culley D."/>
            <person name="Magnuson J.K."/>
            <person name="James T.Y."/>
            <person name="O'Malley M.A."/>
            <person name="Stajich J.E."/>
            <person name="Spatafora J.W."/>
            <person name="Visel A."/>
            <person name="Grigoriev I.V."/>
        </authorList>
    </citation>
    <scope>NUCLEOTIDE SEQUENCE [LARGE SCALE GENOMIC DNA]</scope>
    <source>
        <strain evidence="2 3">68-887.2</strain>
    </source>
</reference>
<evidence type="ECO:0000256" key="1">
    <source>
        <dbReference type="SAM" id="MobiDB-lite"/>
    </source>
</evidence>
<feature type="compositionally biased region" description="Basic and acidic residues" evidence="1">
    <location>
        <begin position="303"/>
        <end position="318"/>
    </location>
</feature>
<keyword evidence="3" id="KW-1185">Reference proteome</keyword>